<evidence type="ECO:0008006" key="3">
    <source>
        <dbReference type="Google" id="ProtNLM"/>
    </source>
</evidence>
<protein>
    <recommendedName>
        <fullName evidence="3">NodB homology domain-containing protein</fullName>
    </recommendedName>
</protein>
<dbReference type="Gene3D" id="3.20.20.370">
    <property type="entry name" value="Glycoside hydrolase/deacetylase"/>
    <property type="match status" value="1"/>
</dbReference>
<dbReference type="SUPFAM" id="SSF88713">
    <property type="entry name" value="Glycoside hydrolase/deacetylase"/>
    <property type="match status" value="1"/>
</dbReference>
<dbReference type="InterPro" id="IPR011330">
    <property type="entry name" value="Glyco_hydro/deAcase_b/a-brl"/>
</dbReference>
<dbReference type="RefSeq" id="WP_075276777.1">
    <property type="nucleotide sequence ID" value="NZ_CP016908.1"/>
</dbReference>
<sequence length="328" mass="37274">MVLVSSGSLSSRSCSLFLCISIDCECDKGLRWQVQKPISFRGIWEGIQSSLQPLFEHYRAKPTYLLSPEVIQDEQSAEMLMSLGKRAELGTHLHGEWLDPNAFEPNETDTLQCEYTPEEEYLKLEGLTSLFSSTFSYRPTSFRAGRFGIGKHSLGFLERLGYMVDSSVTPFLDWSSIGGRTFKNAPTQPYYPSYQSPDHALLAPQGEASILEVPVTILPHPLMHIPWLGSILESRLRARWLRPTWSSIRGLAHLAQDVIRRNQTLVPLRPIVLNAMFHNVEVVPGASPYAQNKREAKAVLRRLEELIRFASYQQIPMIGLTDVRELWR</sequence>
<keyword evidence="2" id="KW-1185">Reference proteome</keyword>
<dbReference type="KEGG" id="pabo:BCY86_05010"/>
<organism evidence="1 2">
    <name type="scientific">Pajaroellobacter abortibovis</name>
    <dbReference type="NCBI Taxonomy" id="1882918"/>
    <lineage>
        <taxon>Bacteria</taxon>
        <taxon>Pseudomonadati</taxon>
        <taxon>Myxococcota</taxon>
        <taxon>Polyangia</taxon>
        <taxon>Polyangiales</taxon>
        <taxon>Polyangiaceae</taxon>
    </lineage>
</organism>
<proteinExistence type="predicted"/>
<dbReference type="Proteomes" id="UP000185544">
    <property type="component" value="Chromosome"/>
</dbReference>
<dbReference type="AlphaFoldDB" id="A0A1L6MX31"/>
<dbReference type="OrthoDB" id="9771584at2"/>
<dbReference type="GO" id="GO:0005975">
    <property type="term" value="P:carbohydrate metabolic process"/>
    <property type="evidence" value="ECO:0007669"/>
    <property type="project" value="InterPro"/>
</dbReference>
<gene>
    <name evidence="1" type="ORF">BCY86_05010</name>
</gene>
<accession>A0A1L6MX31</accession>
<evidence type="ECO:0000313" key="2">
    <source>
        <dbReference type="Proteomes" id="UP000185544"/>
    </source>
</evidence>
<reference evidence="1 2" key="1">
    <citation type="submission" date="2016-08" db="EMBL/GenBank/DDBJ databases">
        <title>Identification and validation of antigenic proteins from Pajaroellobacter abortibovis using de-novo genome sequence assembly and reverse vaccinology.</title>
        <authorList>
            <person name="Welly B.T."/>
            <person name="Miller M.R."/>
            <person name="Stott J.L."/>
            <person name="Blanchard M.T."/>
            <person name="Islas-Trejo A.D."/>
            <person name="O'Rourke S.M."/>
            <person name="Young A.E."/>
            <person name="Medrano J.F."/>
            <person name="Van Eenennaam A.L."/>
        </authorList>
    </citation>
    <scope>NUCLEOTIDE SEQUENCE [LARGE SCALE GENOMIC DNA]</scope>
    <source>
        <strain evidence="1 2">BTF92-0548A/99-0131</strain>
    </source>
</reference>
<name>A0A1L6MX31_9BACT</name>
<evidence type="ECO:0000313" key="1">
    <source>
        <dbReference type="EMBL" id="APS00111.1"/>
    </source>
</evidence>
<dbReference type="STRING" id="1882918.BCY86_05010"/>
<dbReference type="EMBL" id="CP016908">
    <property type="protein sequence ID" value="APS00111.1"/>
    <property type="molecule type" value="Genomic_DNA"/>
</dbReference>